<protein>
    <submittedName>
        <fullName evidence="2">Uncharacterized protein</fullName>
    </submittedName>
</protein>
<keyword evidence="3" id="KW-1185">Reference proteome</keyword>
<sequence>MRVCTREQRSEFTARLFSLVQRMTLRALAAAPVQRYTRCPFRRATPRRARLTRTSRIERNDDDDDDERVGRSLARTRECKHNTAAKNFKRFAAAATSRRGRVCCSIIIRAARVNDRASGAMTSMGNESRARGTQDVQQRYPPPRPPRMNFFFF</sequence>
<evidence type="ECO:0000313" key="2">
    <source>
        <dbReference type="EMBL" id="CAB0037273.1"/>
    </source>
</evidence>
<accession>A0A6H5IRE9</accession>
<feature type="region of interest" description="Disordered" evidence="1">
    <location>
        <begin position="119"/>
        <end position="145"/>
    </location>
</feature>
<reference evidence="2 3" key="1">
    <citation type="submission" date="2020-02" db="EMBL/GenBank/DDBJ databases">
        <authorList>
            <person name="Ferguson B K."/>
        </authorList>
    </citation>
    <scope>NUCLEOTIDE SEQUENCE [LARGE SCALE GENOMIC DNA]</scope>
</reference>
<dbReference type="Proteomes" id="UP000479190">
    <property type="component" value="Unassembled WGS sequence"/>
</dbReference>
<gene>
    <name evidence="2" type="ORF">TBRA_LOCUS9109</name>
</gene>
<dbReference type="EMBL" id="CADCXV010000847">
    <property type="protein sequence ID" value="CAB0037273.1"/>
    <property type="molecule type" value="Genomic_DNA"/>
</dbReference>
<evidence type="ECO:0000256" key="1">
    <source>
        <dbReference type="SAM" id="MobiDB-lite"/>
    </source>
</evidence>
<feature type="region of interest" description="Disordered" evidence="1">
    <location>
        <begin position="47"/>
        <end position="70"/>
    </location>
</feature>
<proteinExistence type="predicted"/>
<organism evidence="2 3">
    <name type="scientific">Trichogramma brassicae</name>
    <dbReference type="NCBI Taxonomy" id="86971"/>
    <lineage>
        <taxon>Eukaryota</taxon>
        <taxon>Metazoa</taxon>
        <taxon>Ecdysozoa</taxon>
        <taxon>Arthropoda</taxon>
        <taxon>Hexapoda</taxon>
        <taxon>Insecta</taxon>
        <taxon>Pterygota</taxon>
        <taxon>Neoptera</taxon>
        <taxon>Endopterygota</taxon>
        <taxon>Hymenoptera</taxon>
        <taxon>Apocrita</taxon>
        <taxon>Proctotrupomorpha</taxon>
        <taxon>Chalcidoidea</taxon>
        <taxon>Trichogrammatidae</taxon>
        <taxon>Trichogramma</taxon>
    </lineage>
</organism>
<name>A0A6H5IRE9_9HYME</name>
<evidence type="ECO:0000313" key="3">
    <source>
        <dbReference type="Proteomes" id="UP000479190"/>
    </source>
</evidence>
<dbReference type="AlphaFoldDB" id="A0A6H5IRE9"/>